<feature type="region of interest" description="Disordered" evidence="1">
    <location>
        <begin position="156"/>
        <end position="189"/>
    </location>
</feature>
<dbReference type="SUPFAM" id="SSF47459">
    <property type="entry name" value="HLH, helix-loop-helix DNA-binding domain"/>
    <property type="match status" value="1"/>
</dbReference>
<dbReference type="SMART" id="SM00353">
    <property type="entry name" value="HLH"/>
    <property type="match status" value="1"/>
</dbReference>
<name>A0A553PL47_TIGCA</name>
<dbReference type="Proteomes" id="UP000318571">
    <property type="component" value="Chromosome 11"/>
</dbReference>
<dbReference type="GO" id="GO:0046983">
    <property type="term" value="F:protein dimerization activity"/>
    <property type="evidence" value="ECO:0007669"/>
    <property type="project" value="InterPro"/>
</dbReference>
<dbReference type="EMBL" id="VCGU01000003">
    <property type="protein sequence ID" value="TRY78403.1"/>
    <property type="molecule type" value="Genomic_DNA"/>
</dbReference>
<feature type="compositionally biased region" description="Basic residues" evidence="1">
    <location>
        <begin position="61"/>
        <end position="72"/>
    </location>
</feature>
<dbReference type="PROSITE" id="PS50888">
    <property type="entry name" value="BHLH"/>
    <property type="match status" value="1"/>
</dbReference>
<dbReference type="STRING" id="6832.A0A553PL47"/>
<proteinExistence type="predicted"/>
<dbReference type="Pfam" id="PF00010">
    <property type="entry name" value="HLH"/>
    <property type="match status" value="1"/>
</dbReference>
<accession>A0A553PL47</accession>
<evidence type="ECO:0000259" key="2">
    <source>
        <dbReference type="PROSITE" id="PS50888"/>
    </source>
</evidence>
<feature type="region of interest" description="Disordered" evidence="1">
    <location>
        <begin position="1"/>
        <end position="38"/>
    </location>
</feature>
<dbReference type="InterPro" id="IPR036638">
    <property type="entry name" value="HLH_DNA-bd_sf"/>
</dbReference>
<feature type="domain" description="BHLH" evidence="2">
    <location>
        <begin position="80"/>
        <end position="137"/>
    </location>
</feature>
<dbReference type="GO" id="GO:0045944">
    <property type="term" value="P:positive regulation of transcription by RNA polymerase II"/>
    <property type="evidence" value="ECO:0007669"/>
    <property type="project" value="TreeGrafter"/>
</dbReference>
<evidence type="ECO:0000313" key="4">
    <source>
        <dbReference type="Proteomes" id="UP000318571"/>
    </source>
</evidence>
<gene>
    <name evidence="3" type="ORF">TCAL_10415</name>
</gene>
<dbReference type="GO" id="GO:0070888">
    <property type="term" value="F:E-box binding"/>
    <property type="evidence" value="ECO:0007669"/>
    <property type="project" value="TreeGrafter"/>
</dbReference>
<dbReference type="GO" id="GO:0005634">
    <property type="term" value="C:nucleus"/>
    <property type="evidence" value="ECO:0007669"/>
    <property type="project" value="TreeGrafter"/>
</dbReference>
<dbReference type="GO" id="GO:0007423">
    <property type="term" value="P:sensory organ development"/>
    <property type="evidence" value="ECO:0007669"/>
    <property type="project" value="TreeGrafter"/>
</dbReference>
<dbReference type="InterPro" id="IPR011598">
    <property type="entry name" value="bHLH_dom"/>
</dbReference>
<evidence type="ECO:0000313" key="3">
    <source>
        <dbReference type="EMBL" id="TRY78403.1"/>
    </source>
</evidence>
<feature type="region of interest" description="Disordered" evidence="1">
    <location>
        <begin position="201"/>
        <end position="254"/>
    </location>
</feature>
<dbReference type="PANTHER" id="PTHR19290">
    <property type="entry name" value="BASIC HELIX-LOOP-HELIX PROTEIN NEUROGENIN-RELATED"/>
    <property type="match status" value="1"/>
</dbReference>
<organism evidence="3 4">
    <name type="scientific">Tigriopus californicus</name>
    <name type="common">Marine copepod</name>
    <dbReference type="NCBI Taxonomy" id="6832"/>
    <lineage>
        <taxon>Eukaryota</taxon>
        <taxon>Metazoa</taxon>
        <taxon>Ecdysozoa</taxon>
        <taxon>Arthropoda</taxon>
        <taxon>Crustacea</taxon>
        <taxon>Multicrustacea</taxon>
        <taxon>Hexanauplia</taxon>
        <taxon>Copepoda</taxon>
        <taxon>Harpacticoida</taxon>
        <taxon>Harpacticidae</taxon>
        <taxon>Tigriopus</taxon>
    </lineage>
</organism>
<feature type="region of interest" description="Disordered" evidence="1">
    <location>
        <begin position="51"/>
        <end position="83"/>
    </location>
</feature>
<dbReference type="GO" id="GO:0061564">
    <property type="term" value="P:axon development"/>
    <property type="evidence" value="ECO:0007669"/>
    <property type="project" value="TreeGrafter"/>
</dbReference>
<dbReference type="InterPro" id="IPR050359">
    <property type="entry name" value="bHLH_transcription_factors"/>
</dbReference>
<feature type="compositionally biased region" description="Pro residues" evidence="1">
    <location>
        <begin position="273"/>
        <end position="288"/>
    </location>
</feature>
<dbReference type="AlphaFoldDB" id="A0A553PL47"/>
<dbReference type="Gene3D" id="4.10.280.10">
    <property type="entry name" value="Helix-loop-helix DNA-binding domain"/>
    <property type="match status" value="1"/>
</dbReference>
<feature type="compositionally biased region" description="Acidic residues" evidence="1">
    <location>
        <begin position="167"/>
        <end position="185"/>
    </location>
</feature>
<feature type="compositionally biased region" description="Acidic residues" evidence="1">
    <location>
        <begin position="221"/>
        <end position="230"/>
    </location>
</feature>
<keyword evidence="4" id="KW-1185">Reference proteome</keyword>
<feature type="region of interest" description="Disordered" evidence="1">
    <location>
        <begin position="272"/>
        <end position="295"/>
    </location>
</feature>
<feature type="region of interest" description="Disordered" evidence="1">
    <location>
        <begin position="320"/>
        <end position="354"/>
    </location>
</feature>
<evidence type="ECO:0000256" key="1">
    <source>
        <dbReference type="SAM" id="MobiDB-lite"/>
    </source>
</evidence>
<dbReference type="GO" id="GO:0003700">
    <property type="term" value="F:DNA-binding transcription factor activity"/>
    <property type="evidence" value="ECO:0007669"/>
    <property type="project" value="TreeGrafter"/>
</dbReference>
<protein>
    <recommendedName>
        <fullName evidence="2">BHLH domain-containing protein</fullName>
    </recommendedName>
</protein>
<reference evidence="3 4" key="1">
    <citation type="journal article" date="2018" name="Nat. Ecol. Evol.">
        <title>Genomic signatures of mitonuclear coevolution across populations of Tigriopus californicus.</title>
        <authorList>
            <person name="Barreto F.S."/>
            <person name="Watson E.T."/>
            <person name="Lima T.G."/>
            <person name="Willett C.S."/>
            <person name="Edmands S."/>
            <person name="Li W."/>
            <person name="Burton R.S."/>
        </authorList>
    </citation>
    <scope>NUCLEOTIDE SEQUENCE [LARGE SCALE GENOMIC DNA]</scope>
    <source>
        <strain evidence="3 4">San Diego</strain>
    </source>
</reference>
<sequence length="428" mass="45760">MPKRTSSVLRAKAPKKVRSAKANNNSNNKTKKNYKSEEEVDKYALRACSIKKRIETESRKGQPRKRGPKPKPRPLPMSKYRRKTANLRERQRMGEINVAFDKLKDKIPTPIMAGKGRCEKLTKINVLHVAINYIRALENILDTGDAGVNVYGTSIVQSPFCPLPTGEGDDLEDEDMDTEEGDSNDPLEALSNAIKLTATINKSKKRNKSESSSNSSGDDSGFMEDADDPGDDRSPGSTPTKGLDNSPEVDCPDWTELTSTLDFLPRVVGFKSQPPPVATPSIPAPAPPTTTSGNLDTLLTISAAPVLPNKSARRVLQPKHFNQQSPEAATGSRNGVGSGGRSPQLPPPLSSSLSLIGDTSSIGAGVLNTGTTGKGSDFIGGGGGGLDPGLITSHVADLFTELAGSFDESLEGFEDFNFGVVDPFENLI</sequence>
<comment type="caution">
    <text evidence="3">The sequence shown here is derived from an EMBL/GenBank/DDBJ whole genome shotgun (WGS) entry which is preliminary data.</text>
</comment>